<dbReference type="GO" id="GO:0016020">
    <property type="term" value="C:membrane"/>
    <property type="evidence" value="ECO:0007669"/>
    <property type="project" value="TreeGrafter"/>
</dbReference>
<dbReference type="PANTHER" id="PTHR43798:SF31">
    <property type="entry name" value="AB HYDROLASE SUPERFAMILY PROTEIN YCLE"/>
    <property type="match status" value="1"/>
</dbReference>
<name>A0AAE0IBY9_9PEZI</name>
<dbReference type="EMBL" id="JAUEDM010000003">
    <property type="protein sequence ID" value="KAK3322348.1"/>
    <property type="molecule type" value="Genomic_DNA"/>
</dbReference>
<evidence type="ECO:0000256" key="1">
    <source>
        <dbReference type="ARBA" id="ARBA00022801"/>
    </source>
</evidence>
<keyword evidence="1 4" id="KW-0378">Hydrolase</keyword>
<keyword evidence="5" id="KW-1185">Reference proteome</keyword>
<dbReference type="Pfam" id="PF00561">
    <property type="entry name" value="Abhydrolase_1"/>
    <property type="match status" value="1"/>
</dbReference>
<protein>
    <submittedName>
        <fullName evidence="4">Alpha/Beta hydrolase protein</fullName>
    </submittedName>
</protein>
<dbReference type="PANTHER" id="PTHR43798">
    <property type="entry name" value="MONOACYLGLYCEROL LIPASE"/>
    <property type="match status" value="1"/>
</dbReference>
<dbReference type="InterPro" id="IPR000639">
    <property type="entry name" value="Epox_hydrolase-like"/>
</dbReference>
<dbReference type="InterPro" id="IPR050266">
    <property type="entry name" value="AB_hydrolase_sf"/>
</dbReference>
<feature type="domain" description="AB hydrolase-1" evidence="3">
    <location>
        <begin position="52"/>
        <end position="290"/>
    </location>
</feature>
<evidence type="ECO:0000259" key="3">
    <source>
        <dbReference type="Pfam" id="PF00561"/>
    </source>
</evidence>
<gene>
    <name evidence="4" type="ORF">B0H66DRAFT_199759</name>
</gene>
<dbReference type="GO" id="GO:0016787">
    <property type="term" value="F:hydrolase activity"/>
    <property type="evidence" value="ECO:0007669"/>
    <property type="project" value="UniProtKB-KW"/>
</dbReference>
<evidence type="ECO:0000313" key="5">
    <source>
        <dbReference type="Proteomes" id="UP001283341"/>
    </source>
</evidence>
<dbReference type="InterPro" id="IPR029058">
    <property type="entry name" value="AB_hydrolase_fold"/>
</dbReference>
<accession>A0AAE0IBY9</accession>
<reference evidence="4" key="1">
    <citation type="journal article" date="2023" name="Mol. Phylogenet. Evol.">
        <title>Genome-scale phylogeny and comparative genomics of the fungal order Sordariales.</title>
        <authorList>
            <person name="Hensen N."/>
            <person name="Bonometti L."/>
            <person name="Westerberg I."/>
            <person name="Brannstrom I.O."/>
            <person name="Guillou S."/>
            <person name="Cros-Aarteil S."/>
            <person name="Calhoun S."/>
            <person name="Haridas S."/>
            <person name="Kuo A."/>
            <person name="Mondo S."/>
            <person name="Pangilinan J."/>
            <person name="Riley R."/>
            <person name="LaButti K."/>
            <person name="Andreopoulos B."/>
            <person name="Lipzen A."/>
            <person name="Chen C."/>
            <person name="Yan M."/>
            <person name="Daum C."/>
            <person name="Ng V."/>
            <person name="Clum A."/>
            <person name="Steindorff A."/>
            <person name="Ohm R.A."/>
            <person name="Martin F."/>
            <person name="Silar P."/>
            <person name="Natvig D.O."/>
            <person name="Lalanne C."/>
            <person name="Gautier V."/>
            <person name="Ament-Velasquez S.L."/>
            <person name="Kruys A."/>
            <person name="Hutchinson M.I."/>
            <person name="Powell A.J."/>
            <person name="Barry K."/>
            <person name="Miller A.N."/>
            <person name="Grigoriev I.V."/>
            <person name="Debuchy R."/>
            <person name="Gladieux P."/>
            <person name="Hiltunen Thoren M."/>
            <person name="Johannesson H."/>
        </authorList>
    </citation>
    <scope>NUCLEOTIDE SEQUENCE</scope>
    <source>
        <strain evidence="4">CBS 118394</strain>
    </source>
</reference>
<sequence length="303" mass="33849">MRFLTLLLTCASQVLCASATRAGTVGTVGTVKTSDGIRLHYNQTGPRHGQNMLFITGWRQTALEWHKQADYFSSAGFRVTTYDMRGHGDSEEPDFGYRLSRFAADLNDLLTQLDLEDLTIVGHSMGCSVAWAWWDQYPEVRKRVSHFVFADDVASLVANPHWTPAEKAQLGGFLTPAMMYDLAADMTNQLAPLIESMFTPNLSTSDFEWILSQNRKMTDAHAATLFLHQSSLDWRDVFPRITVPSLVLGGELSIGPASAVEWVATQIPGAQHYTFTAAEKGSHFVFWENPGRFNSMVEDFITQ</sequence>
<comment type="caution">
    <text evidence="4">The sequence shown here is derived from an EMBL/GenBank/DDBJ whole genome shotgun (WGS) entry which is preliminary data.</text>
</comment>
<feature type="chain" id="PRO_5041962570" evidence="2">
    <location>
        <begin position="17"/>
        <end position="303"/>
    </location>
</feature>
<evidence type="ECO:0000313" key="4">
    <source>
        <dbReference type="EMBL" id="KAK3322348.1"/>
    </source>
</evidence>
<reference evidence="4" key="2">
    <citation type="submission" date="2023-06" db="EMBL/GenBank/DDBJ databases">
        <authorList>
            <consortium name="Lawrence Berkeley National Laboratory"/>
            <person name="Haridas S."/>
            <person name="Hensen N."/>
            <person name="Bonometti L."/>
            <person name="Westerberg I."/>
            <person name="Brannstrom I.O."/>
            <person name="Guillou S."/>
            <person name="Cros-Aarteil S."/>
            <person name="Calhoun S."/>
            <person name="Kuo A."/>
            <person name="Mondo S."/>
            <person name="Pangilinan J."/>
            <person name="Riley R."/>
            <person name="Labutti K."/>
            <person name="Andreopoulos B."/>
            <person name="Lipzen A."/>
            <person name="Chen C."/>
            <person name="Yanf M."/>
            <person name="Daum C."/>
            <person name="Ng V."/>
            <person name="Clum A."/>
            <person name="Steindorff A."/>
            <person name="Ohm R."/>
            <person name="Martin F."/>
            <person name="Silar P."/>
            <person name="Natvig D."/>
            <person name="Lalanne C."/>
            <person name="Gautier V."/>
            <person name="Ament-Velasquez S.L."/>
            <person name="Kruys A."/>
            <person name="Hutchinson M.I."/>
            <person name="Powell A.J."/>
            <person name="Barry K."/>
            <person name="Miller A.N."/>
            <person name="Grigoriev I.V."/>
            <person name="Debuchy R."/>
            <person name="Gladieux P."/>
            <person name="Thoren M.H."/>
            <person name="Johannesson H."/>
        </authorList>
    </citation>
    <scope>NUCLEOTIDE SEQUENCE</scope>
    <source>
        <strain evidence="4">CBS 118394</strain>
    </source>
</reference>
<organism evidence="4 5">
    <name type="scientific">Apodospora peruviana</name>
    <dbReference type="NCBI Taxonomy" id="516989"/>
    <lineage>
        <taxon>Eukaryota</taxon>
        <taxon>Fungi</taxon>
        <taxon>Dikarya</taxon>
        <taxon>Ascomycota</taxon>
        <taxon>Pezizomycotina</taxon>
        <taxon>Sordariomycetes</taxon>
        <taxon>Sordariomycetidae</taxon>
        <taxon>Sordariales</taxon>
        <taxon>Lasiosphaeriaceae</taxon>
        <taxon>Apodospora</taxon>
    </lineage>
</organism>
<dbReference type="Gene3D" id="3.40.50.1820">
    <property type="entry name" value="alpha/beta hydrolase"/>
    <property type="match status" value="1"/>
</dbReference>
<dbReference type="AlphaFoldDB" id="A0AAE0IBY9"/>
<dbReference type="PRINTS" id="PR00412">
    <property type="entry name" value="EPOXHYDRLASE"/>
</dbReference>
<dbReference type="SUPFAM" id="SSF53474">
    <property type="entry name" value="alpha/beta-Hydrolases"/>
    <property type="match status" value="1"/>
</dbReference>
<evidence type="ECO:0000256" key="2">
    <source>
        <dbReference type="SAM" id="SignalP"/>
    </source>
</evidence>
<dbReference type="InterPro" id="IPR000073">
    <property type="entry name" value="AB_hydrolase_1"/>
</dbReference>
<feature type="signal peptide" evidence="2">
    <location>
        <begin position="1"/>
        <end position="16"/>
    </location>
</feature>
<proteinExistence type="predicted"/>
<dbReference type="Proteomes" id="UP001283341">
    <property type="component" value="Unassembled WGS sequence"/>
</dbReference>
<keyword evidence="2" id="KW-0732">Signal</keyword>